<evidence type="ECO:0000313" key="2">
    <source>
        <dbReference type="Proteomes" id="UP000033841"/>
    </source>
</evidence>
<reference evidence="1 2" key="1">
    <citation type="journal article" date="2015" name="Nature">
        <title>rRNA introns, odd ribosomes, and small enigmatic genomes across a large radiation of phyla.</title>
        <authorList>
            <person name="Brown C.T."/>
            <person name="Hug L.A."/>
            <person name="Thomas B.C."/>
            <person name="Sharon I."/>
            <person name="Castelle C.J."/>
            <person name="Singh A."/>
            <person name="Wilkins M.J."/>
            <person name="Williams K.H."/>
            <person name="Banfield J.F."/>
        </authorList>
    </citation>
    <scope>NUCLEOTIDE SEQUENCE [LARGE SCALE GENOMIC DNA]</scope>
</reference>
<dbReference type="Proteomes" id="UP000033841">
    <property type="component" value="Unassembled WGS sequence"/>
</dbReference>
<dbReference type="AlphaFoldDB" id="A0A0G0LFL7"/>
<accession>A0A0G0LFL7</accession>
<proteinExistence type="predicted"/>
<evidence type="ECO:0000313" key="1">
    <source>
        <dbReference type="EMBL" id="KKQ89867.1"/>
    </source>
</evidence>
<protein>
    <submittedName>
        <fullName evidence="1">Uncharacterized protein</fullName>
    </submittedName>
</protein>
<organism evidence="1 2">
    <name type="scientific">Candidatus Shapirobacteria bacterium GW2011_GWE1_38_92</name>
    <dbReference type="NCBI Taxonomy" id="1618489"/>
    <lineage>
        <taxon>Bacteria</taxon>
        <taxon>Candidatus Shapironibacteriota</taxon>
    </lineage>
</organism>
<comment type="caution">
    <text evidence="1">The sequence shown here is derived from an EMBL/GenBank/DDBJ whole genome shotgun (WGS) entry which is preliminary data.</text>
</comment>
<name>A0A0G0LFL7_9BACT</name>
<dbReference type="EMBL" id="LBVR01000050">
    <property type="protein sequence ID" value="KKQ89867.1"/>
    <property type="molecule type" value="Genomic_DNA"/>
</dbReference>
<sequence>MSEKKKFKLRIPGLGGTKLEPAPQPDYIALTNGQINSCHGCGKDCRRGSLPGGSDCTVQNEINQRRLGRLN</sequence>
<gene>
    <name evidence="1" type="ORF">UT14_C0050G0008</name>
</gene>